<feature type="transmembrane region" description="Helical" evidence="7">
    <location>
        <begin position="14"/>
        <end position="33"/>
    </location>
</feature>
<dbReference type="PIR" id="T12404">
    <property type="entry name" value="T12404"/>
</dbReference>
<keyword evidence="4 9" id="KW-0496">Mitochondrion</keyword>
<evidence type="ECO:0000259" key="8">
    <source>
        <dbReference type="Pfam" id="PF02326"/>
    </source>
</evidence>
<evidence type="ECO:0000256" key="2">
    <source>
        <dbReference type="ARBA" id="ARBA00022692"/>
    </source>
</evidence>
<dbReference type="GO" id="GO:0006754">
    <property type="term" value="P:ATP biosynthetic process"/>
    <property type="evidence" value="ECO:0007669"/>
    <property type="project" value="UniProtKB-KW"/>
</dbReference>
<evidence type="ECO:0000256" key="3">
    <source>
        <dbReference type="ARBA" id="ARBA00022989"/>
    </source>
</evidence>
<reference evidence="9" key="1">
    <citation type="journal article" date="1998" name="J. Mol. Evol.">
        <title>Sequence analysis of the mitochondrial genome of Sarcophyton glaucum: conserved gene order among octocorals.</title>
        <authorList>
            <person name="Beaton M.J."/>
            <person name="Roger A.J."/>
            <person name="Cavalier-Smith T."/>
        </authorList>
    </citation>
    <scope>NUCLEOTIDE SEQUENCE</scope>
</reference>
<dbReference type="EMBL" id="AF064823">
    <property type="protein sequence ID" value="AAC99655.1"/>
    <property type="molecule type" value="Genomic_DNA"/>
</dbReference>
<keyword evidence="5 7" id="KW-0472">Membrane</keyword>
<keyword evidence="3 7" id="KW-1133">Transmembrane helix</keyword>
<evidence type="ECO:0000256" key="1">
    <source>
        <dbReference type="ARBA" id="ARBA00004325"/>
    </source>
</evidence>
<keyword evidence="6" id="KW-0066">ATP synthesis</keyword>
<accession>O99618</accession>
<protein>
    <submittedName>
        <fullName evidence="9">ATP synthetase subunit 8</fullName>
    </submittedName>
</protein>
<dbReference type="InterPro" id="IPR003319">
    <property type="entry name" value="YMF19-like_N"/>
</dbReference>
<geneLocation type="mitochondrion" evidence="9"/>
<evidence type="ECO:0000256" key="6">
    <source>
        <dbReference type="ARBA" id="ARBA00023310"/>
    </source>
</evidence>
<dbReference type="GO" id="GO:0031966">
    <property type="term" value="C:mitochondrial membrane"/>
    <property type="evidence" value="ECO:0007669"/>
    <property type="project" value="UniProtKB-SubCell"/>
</dbReference>
<evidence type="ECO:0000256" key="4">
    <source>
        <dbReference type="ARBA" id="ARBA00023128"/>
    </source>
</evidence>
<sequence>MMPHLDITAYLTQYSWTLITLLALYSIMSLFILPKIQNNLRIRSILQEERPAPYKGQPANSAYNIVKDILKR</sequence>
<dbReference type="AlphaFoldDB" id="O99618"/>
<feature type="domain" description="ATP synthase YMF19-like N-terminal" evidence="8">
    <location>
        <begin position="3"/>
        <end position="51"/>
    </location>
</feature>
<gene>
    <name evidence="9" type="primary">ATPase 8</name>
</gene>
<comment type="subcellular location">
    <subcellularLocation>
        <location evidence="1">Mitochondrion membrane</location>
    </subcellularLocation>
</comment>
<organism evidence="9">
    <name type="scientific">Sarcophyton glaucum</name>
    <name type="common">Toadstool umbrella leather coral</name>
    <dbReference type="NCBI Taxonomy" id="70919"/>
    <lineage>
        <taxon>Eukaryota</taxon>
        <taxon>Metazoa</taxon>
        <taxon>Cnidaria</taxon>
        <taxon>Anthozoa</taxon>
        <taxon>Octocorallia</taxon>
        <taxon>Malacalcyonacea</taxon>
        <taxon>Alcyoniidae</taxon>
        <taxon>Sarcophyton</taxon>
    </lineage>
</organism>
<keyword evidence="2 7" id="KW-0812">Transmembrane</keyword>
<evidence type="ECO:0000313" key="9">
    <source>
        <dbReference type="EMBL" id="AAC99655.1"/>
    </source>
</evidence>
<dbReference type="Pfam" id="PF02326">
    <property type="entry name" value="YMF19"/>
    <property type="match status" value="1"/>
</dbReference>
<evidence type="ECO:0000256" key="5">
    <source>
        <dbReference type="ARBA" id="ARBA00023136"/>
    </source>
</evidence>
<proteinExistence type="predicted"/>
<evidence type="ECO:0000256" key="7">
    <source>
        <dbReference type="SAM" id="Phobius"/>
    </source>
</evidence>
<name>O99618_SARGL</name>